<name>A0A8T0FX35_ARGBR</name>
<comment type="subcellular location">
    <subcellularLocation>
        <location evidence="1">Cell membrane</location>
        <topology evidence="1">Multi-pass membrane protein</topology>
    </subcellularLocation>
</comment>
<evidence type="ECO:0000256" key="7">
    <source>
        <dbReference type="ARBA" id="ARBA00024348"/>
    </source>
</evidence>
<feature type="transmembrane region" description="Helical" evidence="10">
    <location>
        <begin position="489"/>
        <end position="509"/>
    </location>
</feature>
<evidence type="ECO:0000256" key="1">
    <source>
        <dbReference type="ARBA" id="ARBA00004651"/>
    </source>
</evidence>
<dbReference type="PRINTS" id="PR00171">
    <property type="entry name" value="SUGRTRNSPORT"/>
</dbReference>
<keyword evidence="4 10" id="KW-1133">Transmembrane helix</keyword>
<feature type="transmembrane region" description="Helical" evidence="10">
    <location>
        <begin position="268"/>
        <end position="288"/>
    </location>
</feature>
<dbReference type="PANTHER" id="PTHR48021">
    <property type="match status" value="1"/>
</dbReference>
<dbReference type="EMBL" id="JABXBU010000002">
    <property type="protein sequence ID" value="KAF8794150.1"/>
    <property type="molecule type" value="Genomic_DNA"/>
</dbReference>
<evidence type="ECO:0000256" key="9">
    <source>
        <dbReference type="SAM" id="MobiDB-lite"/>
    </source>
</evidence>
<feature type="transmembrane region" description="Helical" evidence="10">
    <location>
        <begin position="243"/>
        <end position="262"/>
    </location>
</feature>
<dbReference type="GO" id="GO:0005886">
    <property type="term" value="C:plasma membrane"/>
    <property type="evidence" value="ECO:0007669"/>
    <property type="project" value="UniProtKB-SubCell"/>
</dbReference>
<dbReference type="Gene3D" id="1.20.1250.20">
    <property type="entry name" value="MFS general substrate transporter like domains"/>
    <property type="match status" value="1"/>
</dbReference>
<feature type="transmembrane region" description="Helical" evidence="10">
    <location>
        <begin position="391"/>
        <end position="410"/>
    </location>
</feature>
<feature type="transmembrane region" description="Helical" evidence="10">
    <location>
        <begin position="210"/>
        <end position="231"/>
    </location>
</feature>
<keyword evidence="2" id="KW-1003">Cell membrane</keyword>
<gene>
    <name evidence="12" type="ORF">HNY73_002160</name>
</gene>
<dbReference type="InterPro" id="IPR003663">
    <property type="entry name" value="Sugar/inositol_transpt"/>
</dbReference>
<evidence type="ECO:0000259" key="11">
    <source>
        <dbReference type="PROSITE" id="PS50850"/>
    </source>
</evidence>
<evidence type="ECO:0000256" key="3">
    <source>
        <dbReference type="ARBA" id="ARBA00022692"/>
    </source>
</evidence>
<dbReference type="FunFam" id="1.20.1250.20:FF:000055">
    <property type="entry name" value="Facilitated trehalose transporter Tret1-2 homolog"/>
    <property type="match status" value="1"/>
</dbReference>
<keyword evidence="13" id="KW-1185">Reference proteome</keyword>
<feature type="coiled-coil region" evidence="8">
    <location>
        <begin position="309"/>
        <end position="336"/>
    </location>
</feature>
<dbReference type="Pfam" id="PF00083">
    <property type="entry name" value="Sugar_tr"/>
    <property type="match status" value="1"/>
</dbReference>
<dbReference type="InterPro" id="IPR036259">
    <property type="entry name" value="MFS_trans_sf"/>
</dbReference>
<evidence type="ECO:0000256" key="4">
    <source>
        <dbReference type="ARBA" id="ARBA00022989"/>
    </source>
</evidence>
<dbReference type="AlphaFoldDB" id="A0A8T0FX35"/>
<protein>
    <submittedName>
        <fullName evidence="12">Facilitated trehalose transporter Tret1 like protein</fullName>
    </submittedName>
</protein>
<evidence type="ECO:0000256" key="8">
    <source>
        <dbReference type="SAM" id="Coils"/>
    </source>
</evidence>
<feature type="domain" description="Major facilitator superfamily (MFS) profile" evidence="11">
    <location>
        <begin position="91"/>
        <end position="544"/>
    </location>
</feature>
<feature type="transmembrane region" description="Helical" evidence="10">
    <location>
        <begin position="417"/>
        <end position="438"/>
    </location>
</feature>
<organism evidence="12 13">
    <name type="scientific">Argiope bruennichi</name>
    <name type="common">Wasp spider</name>
    <name type="synonym">Aranea bruennichi</name>
    <dbReference type="NCBI Taxonomy" id="94029"/>
    <lineage>
        <taxon>Eukaryota</taxon>
        <taxon>Metazoa</taxon>
        <taxon>Ecdysozoa</taxon>
        <taxon>Arthropoda</taxon>
        <taxon>Chelicerata</taxon>
        <taxon>Arachnida</taxon>
        <taxon>Araneae</taxon>
        <taxon>Araneomorphae</taxon>
        <taxon>Entelegynae</taxon>
        <taxon>Araneoidea</taxon>
        <taxon>Araneidae</taxon>
        <taxon>Argiope</taxon>
    </lineage>
</organism>
<feature type="transmembrane region" description="Helical" evidence="10">
    <location>
        <begin position="348"/>
        <end position="371"/>
    </location>
</feature>
<sequence>MAKILKQLVFGQKKNPPAPPMPDYQGEETPKGEFADHDYENISKFSSEGRSSVRFQEPKEPELVVFENYSEPADLLRNDLSAFSHEDESDPVYMAPVDDTRQSSNWTTNEEEDMYCVPYEGSDAPPPLPSPCLGPAATVDMKLPGSRFQDVTPDEITWIASLPQISGLVGNFFSGYITHKIGRKATLVFASSSYISSWLAIAYAPTISVIYIGRLTCGLSAGICCVAVPAYIVEIAPTEIRGFLTSGFQLAYSIGVFLIISVGTTMRWSWLAIVGACLTTIALCLIVIMPESPTWLMRESRTHEALKGIAFLKGKNADLKKELQDISDNLNESKNNNFSLRELLHPTFYKPALIAVCLVFFQQASGINVVMSYTIEIFTNIGSAVTPNTSSTIVAAVQVIGTLLGSILMDKSGRKRLYIISGTCMTISLFILATYIYVFKFSGFLMNLHAYGWIPLLSLIMFVLSFSLGVGPIPFVMAPEMSPIRFRSTIIAIAALLCSLFAFIATKLFEDMRTFFGLYGLFWTYSFFSFLSALFGYFILPETKGLTLRQISLTFSESVDNI</sequence>
<evidence type="ECO:0000256" key="2">
    <source>
        <dbReference type="ARBA" id="ARBA00022475"/>
    </source>
</evidence>
<dbReference type="PANTHER" id="PTHR48021:SF1">
    <property type="entry name" value="GH07001P-RELATED"/>
    <property type="match status" value="1"/>
</dbReference>
<keyword evidence="8" id="KW-0175">Coiled coil</keyword>
<feature type="transmembrane region" description="Helical" evidence="10">
    <location>
        <begin position="185"/>
        <end position="204"/>
    </location>
</feature>
<reference evidence="12" key="1">
    <citation type="journal article" date="2020" name="bioRxiv">
        <title>Chromosome-level reference genome of the European wasp spider Argiope bruennichi: a resource for studies on range expansion and evolutionary adaptation.</title>
        <authorList>
            <person name="Sheffer M.M."/>
            <person name="Hoppe A."/>
            <person name="Krehenwinkel H."/>
            <person name="Uhl G."/>
            <person name="Kuss A.W."/>
            <person name="Jensen L."/>
            <person name="Jensen C."/>
            <person name="Gillespie R.G."/>
            <person name="Hoff K.J."/>
            <person name="Prost S."/>
        </authorList>
    </citation>
    <scope>NUCLEOTIDE SEQUENCE</scope>
</reference>
<proteinExistence type="inferred from homology"/>
<dbReference type="CDD" id="cd17358">
    <property type="entry name" value="MFS_GLUT6_8_Class3_like"/>
    <property type="match status" value="1"/>
</dbReference>
<dbReference type="InterPro" id="IPR020846">
    <property type="entry name" value="MFS_dom"/>
</dbReference>
<evidence type="ECO:0000256" key="10">
    <source>
        <dbReference type="SAM" id="Phobius"/>
    </source>
</evidence>
<dbReference type="GO" id="GO:0051119">
    <property type="term" value="F:sugar transmembrane transporter activity"/>
    <property type="evidence" value="ECO:0007669"/>
    <property type="project" value="InterPro"/>
</dbReference>
<evidence type="ECO:0000313" key="13">
    <source>
        <dbReference type="Proteomes" id="UP000807504"/>
    </source>
</evidence>
<dbReference type="Proteomes" id="UP000807504">
    <property type="component" value="Unassembled WGS sequence"/>
</dbReference>
<feature type="region of interest" description="Disordered" evidence="9">
    <location>
        <begin position="1"/>
        <end position="33"/>
    </location>
</feature>
<accession>A0A8T0FX35</accession>
<feature type="transmembrane region" description="Helical" evidence="10">
    <location>
        <begin position="515"/>
        <end position="540"/>
    </location>
</feature>
<evidence type="ECO:0000256" key="6">
    <source>
        <dbReference type="ARBA" id="ARBA00023180"/>
    </source>
</evidence>
<comment type="similarity">
    <text evidence="7">Belongs to the major facilitator superfamily. Sugar transporter (TC 2.A.1.1) family. Trehalose transporter subfamily.</text>
</comment>
<keyword evidence="6" id="KW-0325">Glycoprotein</keyword>
<dbReference type="InterPro" id="IPR044775">
    <property type="entry name" value="MFS_ERD6/Tret1-like"/>
</dbReference>
<keyword evidence="3 10" id="KW-0812">Transmembrane</keyword>
<dbReference type="SUPFAM" id="SSF103473">
    <property type="entry name" value="MFS general substrate transporter"/>
    <property type="match status" value="1"/>
</dbReference>
<comment type="caution">
    <text evidence="12">The sequence shown here is derived from an EMBL/GenBank/DDBJ whole genome shotgun (WGS) entry which is preliminary data.</text>
</comment>
<evidence type="ECO:0000313" key="12">
    <source>
        <dbReference type="EMBL" id="KAF8794150.1"/>
    </source>
</evidence>
<reference evidence="12" key="2">
    <citation type="submission" date="2020-06" db="EMBL/GenBank/DDBJ databases">
        <authorList>
            <person name="Sheffer M."/>
        </authorList>
    </citation>
    <scope>NUCLEOTIDE SEQUENCE</scope>
</reference>
<dbReference type="PROSITE" id="PS50850">
    <property type="entry name" value="MFS"/>
    <property type="match status" value="1"/>
</dbReference>
<dbReference type="InterPro" id="IPR050549">
    <property type="entry name" value="MFS_Trehalose_Transporter"/>
</dbReference>
<evidence type="ECO:0000256" key="5">
    <source>
        <dbReference type="ARBA" id="ARBA00023136"/>
    </source>
</evidence>
<keyword evidence="5 10" id="KW-0472">Membrane</keyword>
<dbReference type="InterPro" id="IPR005828">
    <property type="entry name" value="MFS_sugar_transport-like"/>
</dbReference>
<feature type="transmembrane region" description="Helical" evidence="10">
    <location>
        <begin position="450"/>
        <end position="477"/>
    </location>
</feature>